<reference evidence="1 2" key="1">
    <citation type="journal article" date="2021" name="G3 (Bethesda)">
        <title>Improved contiguity of the threespine stickleback genome using long-read sequencing.</title>
        <authorList>
            <person name="Nath S."/>
            <person name="Shaw D.E."/>
            <person name="White M.A."/>
        </authorList>
    </citation>
    <scope>NUCLEOTIDE SEQUENCE [LARGE SCALE GENOMIC DNA]</scope>
    <source>
        <strain evidence="1 2">Lake Benthic</strain>
    </source>
</reference>
<name>A0AAQ4PS90_GASAC</name>
<protein>
    <submittedName>
        <fullName evidence="1">Uncharacterized protein</fullName>
    </submittedName>
</protein>
<accession>A0AAQ4PS90</accession>
<proteinExistence type="predicted"/>
<evidence type="ECO:0000313" key="1">
    <source>
        <dbReference type="Ensembl" id="ENSGACP00000040878.1"/>
    </source>
</evidence>
<reference evidence="1" key="3">
    <citation type="submission" date="2025-09" db="UniProtKB">
        <authorList>
            <consortium name="Ensembl"/>
        </authorList>
    </citation>
    <scope>IDENTIFICATION</scope>
</reference>
<reference evidence="1" key="2">
    <citation type="submission" date="2025-08" db="UniProtKB">
        <authorList>
            <consortium name="Ensembl"/>
        </authorList>
    </citation>
    <scope>IDENTIFICATION</scope>
</reference>
<keyword evidence="2" id="KW-1185">Reference proteome</keyword>
<evidence type="ECO:0000313" key="2">
    <source>
        <dbReference type="Proteomes" id="UP000007635"/>
    </source>
</evidence>
<dbReference type="Proteomes" id="UP000007635">
    <property type="component" value="Chromosome VIII"/>
</dbReference>
<sequence>MCQCESQVGNMFVYNTTNTCTCTLLFRVFPYVEKFKLTHSHLSFLQPPS</sequence>
<organism evidence="1 2">
    <name type="scientific">Gasterosteus aculeatus aculeatus</name>
    <name type="common">three-spined stickleback</name>
    <dbReference type="NCBI Taxonomy" id="481459"/>
    <lineage>
        <taxon>Eukaryota</taxon>
        <taxon>Metazoa</taxon>
        <taxon>Chordata</taxon>
        <taxon>Craniata</taxon>
        <taxon>Vertebrata</taxon>
        <taxon>Euteleostomi</taxon>
        <taxon>Actinopterygii</taxon>
        <taxon>Neopterygii</taxon>
        <taxon>Teleostei</taxon>
        <taxon>Neoteleostei</taxon>
        <taxon>Acanthomorphata</taxon>
        <taxon>Eupercaria</taxon>
        <taxon>Perciformes</taxon>
        <taxon>Cottioidei</taxon>
        <taxon>Gasterosteales</taxon>
        <taxon>Gasterosteidae</taxon>
        <taxon>Gasterosteus</taxon>
    </lineage>
</organism>
<dbReference type="Ensembl" id="ENSGACT00000039755.1">
    <property type="protein sequence ID" value="ENSGACP00000040878.1"/>
    <property type="gene ID" value="ENSGACG00000034393.1"/>
</dbReference>
<dbReference type="AlphaFoldDB" id="A0AAQ4PS90"/>